<dbReference type="PANTHER" id="PTHR42978:SF2">
    <property type="entry name" value="102 KBASES UNSTABLE REGION: FROM 1 TO 119443"/>
    <property type="match status" value="1"/>
</dbReference>
<accession>A0A1M7UJ56</accession>
<feature type="signal peptide" evidence="6">
    <location>
        <begin position="1"/>
        <end position="25"/>
    </location>
</feature>
<evidence type="ECO:0000313" key="9">
    <source>
        <dbReference type="Proteomes" id="UP000184096"/>
    </source>
</evidence>
<dbReference type="AlphaFoldDB" id="A0A1M7UJ56"/>
<keyword evidence="3" id="KW-0479">Metal-binding</keyword>
<dbReference type="OrthoDB" id="9803916at2"/>
<dbReference type="Proteomes" id="UP000184096">
    <property type="component" value="Chromosome I"/>
</dbReference>
<dbReference type="PANTHER" id="PTHR42978">
    <property type="entry name" value="QUORUM-QUENCHING LACTONASE YTNP-RELATED-RELATED"/>
    <property type="match status" value="1"/>
</dbReference>
<dbReference type="InterPro" id="IPR036866">
    <property type="entry name" value="RibonucZ/Hydroxyglut_hydro"/>
</dbReference>
<protein>
    <submittedName>
        <fullName evidence="8">Metallo-beta-lactamase superfamily protein</fullName>
    </submittedName>
</protein>
<evidence type="ECO:0000256" key="2">
    <source>
        <dbReference type="ARBA" id="ARBA00007749"/>
    </source>
</evidence>
<organism evidence="8 9">
    <name type="scientific">Bradyrhizobium erythrophlei</name>
    <dbReference type="NCBI Taxonomy" id="1437360"/>
    <lineage>
        <taxon>Bacteria</taxon>
        <taxon>Pseudomonadati</taxon>
        <taxon>Pseudomonadota</taxon>
        <taxon>Alphaproteobacteria</taxon>
        <taxon>Hyphomicrobiales</taxon>
        <taxon>Nitrobacteraceae</taxon>
        <taxon>Bradyrhizobium</taxon>
    </lineage>
</organism>
<name>A0A1M7UJ56_9BRAD</name>
<evidence type="ECO:0000313" key="8">
    <source>
        <dbReference type="EMBL" id="SHN82978.1"/>
    </source>
</evidence>
<feature type="chain" id="PRO_5012455467" evidence="6">
    <location>
        <begin position="26"/>
        <end position="302"/>
    </location>
</feature>
<evidence type="ECO:0000256" key="5">
    <source>
        <dbReference type="ARBA" id="ARBA00022833"/>
    </source>
</evidence>
<dbReference type="Gene3D" id="3.60.15.10">
    <property type="entry name" value="Ribonuclease Z/Hydroxyacylglutathione hydrolase-like"/>
    <property type="match status" value="1"/>
</dbReference>
<keyword evidence="6" id="KW-0732">Signal</keyword>
<comment type="cofactor">
    <cofactor evidence="1">
        <name>Zn(2+)</name>
        <dbReference type="ChEBI" id="CHEBI:29105"/>
    </cofactor>
</comment>
<dbReference type="SMART" id="SM00849">
    <property type="entry name" value="Lactamase_B"/>
    <property type="match status" value="1"/>
</dbReference>
<proteinExistence type="inferred from homology"/>
<sequence length="302" mass="33349">MRKLLNASSWLFAVCAVFAMQTAFAADATPAWHADLTEVRQMAGMIPGPRPLRVNVIKVAESRRTKNFAVKGLPAEPSVQARTAYQIVYADGTVMVDTGMDLDTHRFFGRGVEEPYFPEAQARVEKALQKAKAIIVTHEHGDHVGGLIRSGHFAELAPKAVLTRAQLDTLLNAPQIPELKPTTDVTSRLQIIDYNRYMAFAPGTVLIKAPGHTPGSQMVYVTLQSGKELLLAGDVAWHMDAVRLNRPKDAPWIKEPAELMTAELDWLNGLSRSENNLSIVISHDEEQRRAYIEQGVLGDGFE</sequence>
<keyword evidence="5" id="KW-0862">Zinc</keyword>
<dbReference type="GO" id="GO:0016787">
    <property type="term" value="F:hydrolase activity"/>
    <property type="evidence" value="ECO:0007669"/>
    <property type="project" value="UniProtKB-KW"/>
</dbReference>
<evidence type="ECO:0000256" key="6">
    <source>
        <dbReference type="SAM" id="SignalP"/>
    </source>
</evidence>
<dbReference type="InterPro" id="IPR001279">
    <property type="entry name" value="Metallo-B-lactamas"/>
</dbReference>
<keyword evidence="9" id="KW-1185">Reference proteome</keyword>
<comment type="similarity">
    <text evidence="2">Belongs to the metallo-beta-lactamase superfamily.</text>
</comment>
<dbReference type="InterPro" id="IPR051013">
    <property type="entry name" value="MBL_superfamily_lactonases"/>
</dbReference>
<dbReference type="Pfam" id="PF00753">
    <property type="entry name" value="Lactamase_B"/>
    <property type="match status" value="1"/>
</dbReference>
<dbReference type="SUPFAM" id="SSF56281">
    <property type="entry name" value="Metallo-hydrolase/oxidoreductase"/>
    <property type="match status" value="1"/>
</dbReference>
<evidence type="ECO:0000259" key="7">
    <source>
        <dbReference type="SMART" id="SM00849"/>
    </source>
</evidence>
<reference evidence="9" key="1">
    <citation type="submission" date="2016-11" db="EMBL/GenBank/DDBJ databases">
        <authorList>
            <person name="Varghese N."/>
            <person name="Submissions S."/>
        </authorList>
    </citation>
    <scope>NUCLEOTIDE SEQUENCE [LARGE SCALE GENOMIC DNA]</scope>
    <source>
        <strain evidence="9">GAS401</strain>
    </source>
</reference>
<dbReference type="RefSeq" id="WP_072822453.1">
    <property type="nucleotide sequence ID" value="NZ_LT670849.1"/>
</dbReference>
<evidence type="ECO:0000256" key="1">
    <source>
        <dbReference type="ARBA" id="ARBA00001947"/>
    </source>
</evidence>
<dbReference type="EMBL" id="LT670849">
    <property type="protein sequence ID" value="SHN82978.1"/>
    <property type="molecule type" value="Genomic_DNA"/>
</dbReference>
<dbReference type="GO" id="GO:0046872">
    <property type="term" value="F:metal ion binding"/>
    <property type="evidence" value="ECO:0007669"/>
    <property type="project" value="UniProtKB-KW"/>
</dbReference>
<evidence type="ECO:0000256" key="3">
    <source>
        <dbReference type="ARBA" id="ARBA00022723"/>
    </source>
</evidence>
<keyword evidence="4" id="KW-0378">Hydrolase</keyword>
<gene>
    <name evidence="8" type="ORF">SAMN05444170_5355</name>
</gene>
<evidence type="ECO:0000256" key="4">
    <source>
        <dbReference type="ARBA" id="ARBA00022801"/>
    </source>
</evidence>
<feature type="domain" description="Metallo-beta-lactamase" evidence="7">
    <location>
        <begin position="81"/>
        <end position="283"/>
    </location>
</feature>